<dbReference type="Proteomes" id="UP000204451">
    <property type="component" value="Segment"/>
</dbReference>
<name>A0A0K0NKV8_9CAUD</name>
<organism evidence="1 2">
    <name type="scientific">Gordonia phage GMA3</name>
    <dbReference type="NCBI Taxonomy" id="1647284"/>
    <lineage>
        <taxon>Viruses</taxon>
        <taxon>Duplodnaviria</taxon>
        <taxon>Heunggongvirae</taxon>
        <taxon>Uroviricota</taxon>
        <taxon>Caudoviricetes</taxon>
        <taxon>Gamtrevirus</taxon>
        <taxon>Gamtrevirus GMA3</taxon>
    </lineage>
</organism>
<evidence type="ECO:0000313" key="2">
    <source>
        <dbReference type="Proteomes" id="UP000204451"/>
    </source>
</evidence>
<dbReference type="KEGG" id="vg:26516902"/>
<dbReference type="GeneID" id="26516902"/>
<accession>A0A0K0NKV8</accession>
<dbReference type="RefSeq" id="YP_009188599.1">
    <property type="nucleotide sequence ID" value="NC_028668.1"/>
</dbReference>
<evidence type="ECO:0000313" key="1">
    <source>
        <dbReference type="EMBL" id="AKL88208.1"/>
    </source>
</evidence>
<keyword evidence="2" id="KW-1185">Reference proteome</keyword>
<dbReference type="EMBL" id="KR063279">
    <property type="protein sequence ID" value="AKL88208.1"/>
    <property type="molecule type" value="Genomic_DNA"/>
</dbReference>
<proteinExistence type="predicted"/>
<reference evidence="1 2" key="1">
    <citation type="journal article" date="2015" name="PLoS ONE">
        <title>Lysis to Kill: Evaluation of the Lytic Abilities, and Genomics of Nine Bacteriophages Infective for Gordonia spp. and Their Potential Use in Activated Sludge Foam Biocontrol.</title>
        <authorList>
            <person name="Dyson Z.A."/>
            <person name="Tucci J."/>
            <person name="Seviour R.J."/>
            <person name="Petrovski S."/>
        </authorList>
    </citation>
    <scope>NUCLEOTIDE SEQUENCE [LARGE SCALE GENOMIC DNA]</scope>
</reference>
<protein>
    <submittedName>
        <fullName evidence="1">Uncharacterized protein</fullName>
    </submittedName>
</protein>
<gene>
    <name evidence="1" type="ORF">GMA3_31</name>
</gene>
<sequence length="114" mass="13344">MTAPSVYQPIRLVNIPIDKGVGFYWDFKDDSIPGDALVMMRVSSRMNFKGERTYSIWTAHRNPLTRFWEFDVPEEDVLAADVVQGSVYRLYRQDDRTDSRTRKIIPQAGRLVFR</sequence>